<feature type="transmembrane region" description="Helical" evidence="16">
    <location>
        <begin position="322"/>
        <end position="344"/>
    </location>
</feature>
<dbReference type="Proteomes" id="UP000823633">
    <property type="component" value="Unassembled WGS sequence"/>
</dbReference>
<proteinExistence type="inferred from homology"/>
<organism evidence="17 18">
    <name type="scientific">Candidatus Aphodenecus pullistercoris</name>
    <dbReference type="NCBI Taxonomy" id="2840669"/>
    <lineage>
        <taxon>Bacteria</taxon>
        <taxon>Pseudomonadati</taxon>
        <taxon>Spirochaetota</taxon>
        <taxon>Spirochaetia</taxon>
        <taxon>Spirochaetales</taxon>
        <taxon>Candidatus Aphodenecus</taxon>
    </lineage>
</organism>
<evidence type="ECO:0000256" key="1">
    <source>
        <dbReference type="ARBA" id="ARBA00004141"/>
    </source>
</evidence>
<sequence>MAISDYSDWYSSEREEGKAESGSLAPFTFICVVVLLTLTGLMMLYSASYAEASAAGLPHYHFVLRQGIFAILGFVGAVVVCLVPTKWIRLAAIPLVVLALACMLLTLFSPWGVTVMGARRWLDLPLLPQFQPSEVVKLAAIVFLSWWLSDRRVKNYLGWYYIVPLALILVLTCLIVVQKAYTTGVHFLIIALAICIAGRLRLRYIVAALAFLAVPAVLFLFSEPYRVRRVASFLFPALDPQGMNWQVNMSLSAIAEGGFFGKGIGNGSYKLGLLPEVQNDFILASIVEETGLVGFLFIALLFVLFAVLGFRAAGRLSGKDDFASLMATGITTMVVSQVALNIAVVTGLMPPTGIPLPFFSQGGTNLFVVIVECGILYRMIALSAKGEVRQ</sequence>
<dbReference type="InterPro" id="IPR001182">
    <property type="entry name" value="FtsW/RodA"/>
</dbReference>
<evidence type="ECO:0000256" key="6">
    <source>
        <dbReference type="ARBA" id="ARBA00022984"/>
    </source>
</evidence>
<evidence type="ECO:0000313" key="18">
    <source>
        <dbReference type="Proteomes" id="UP000823633"/>
    </source>
</evidence>
<keyword evidence="7 16" id="KW-1133">Transmembrane helix</keyword>
<gene>
    <name evidence="17" type="ORF">IAC42_05955</name>
</gene>
<dbReference type="GO" id="GO:0008360">
    <property type="term" value="P:regulation of cell shape"/>
    <property type="evidence" value="ECO:0007669"/>
    <property type="project" value="UniProtKB-KW"/>
</dbReference>
<dbReference type="PANTHER" id="PTHR30474">
    <property type="entry name" value="CELL CYCLE PROTEIN"/>
    <property type="match status" value="1"/>
</dbReference>
<reference evidence="17" key="2">
    <citation type="journal article" date="2021" name="PeerJ">
        <title>Extensive microbial diversity within the chicken gut microbiome revealed by metagenomics and culture.</title>
        <authorList>
            <person name="Gilroy R."/>
            <person name="Ravi A."/>
            <person name="Getino M."/>
            <person name="Pursley I."/>
            <person name="Horton D.L."/>
            <person name="Alikhan N.F."/>
            <person name="Baker D."/>
            <person name="Gharbi K."/>
            <person name="Hall N."/>
            <person name="Watson M."/>
            <person name="Adriaenssens E.M."/>
            <person name="Foster-Nyarko E."/>
            <person name="Jarju S."/>
            <person name="Secka A."/>
            <person name="Antonio M."/>
            <person name="Oren A."/>
            <person name="Chaudhuri R.R."/>
            <person name="La Ragione R."/>
            <person name="Hildebrand F."/>
            <person name="Pallen M.J."/>
        </authorList>
    </citation>
    <scope>NUCLEOTIDE SEQUENCE</scope>
    <source>
        <strain evidence="17">11167</strain>
    </source>
</reference>
<keyword evidence="2" id="KW-0328">Glycosyltransferase</keyword>
<keyword evidence="8 16" id="KW-0472">Membrane</keyword>
<evidence type="ECO:0000256" key="12">
    <source>
        <dbReference type="ARBA" id="ARBA00041185"/>
    </source>
</evidence>
<evidence type="ECO:0000256" key="8">
    <source>
        <dbReference type="ARBA" id="ARBA00023136"/>
    </source>
</evidence>
<feature type="transmembrane region" description="Helical" evidence="16">
    <location>
        <begin position="90"/>
        <end position="111"/>
    </location>
</feature>
<evidence type="ECO:0000256" key="5">
    <source>
        <dbReference type="ARBA" id="ARBA00022960"/>
    </source>
</evidence>
<feature type="transmembrane region" description="Helical" evidence="16">
    <location>
        <begin position="183"/>
        <end position="200"/>
    </location>
</feature>
<evidence type="ECO:0000256" key="11">
    <source>
        <dbReference type="ARBA" id="ARBA00038053"/>
    </source>
</evidence>
<evidence type="ECO:0000256" key="9">
    <source>
        <dbReference type="ARBA" id="ARBA00032370"/>
    </source>
</evidence>
<feature type="transmembrane region" description="Helical" evidence="16">
    <location>
        <begin position="62"/>
        <end position="83"/>
    </location>
</feature>
<feature type="transmembrane region" description="Helical" evidence="16">
    <location>
        <begin position="156"/>
        <end position="177"/>
    </location>
</feature>
<evidence type="ECO:0000256" key="16">
    <source>
        <dbReference type="SAM" id="Phobius"/>
    </source>
</evidence>
<evidence type="ECO:0000256" key="3">
    <source>
        <dbReference type="ARBA" id="ARBA00022679"/>
    </source>
</evidence>
<comment type="subcellular location">
    <subcellularLocation>
        <location evidence="1">Membrane</location>
        <topology evidence="1">Multi-pass membrane protein</topology>
    </subcellularLocation>
</comment>
<keyword evidence="6" id="KW-0573">Peptidoglycan synthesis</keyword>
<feature type="transmembrane region" description="Helical" evidence="16">
    <location>
        <begin position="364"/>
        <end position="384"/>
    </location>
</feature>
<dbReference type="EMBL" id="JADIMU010000039">
    <property type="protein sequence ID" value="MBO8443287.1"/>
    <property type="molecule type" value="Genomic_DNA"/>
</dbReference>
<dbReference type="Pfam" id="PF01098">
    <property type="entry name" value="FTSW_RODA_SPOVE"/>
    <property type="match status" value="1"/>
</dbReference>
<evidence type="ECO:0000256" key="13">
    <source>
        <dbReference type="ARBA" id="ARBA00041418"/>
    </source>
</evidence>
<evidence type="ECO:0000256" key="2">
    <source>
        <dbReference type="ARBA" id="ARBA00022676"/>
    </source>
</evidence>
<dbReference type="GO" id="GO:0032153">
    <property type="term" value="C:cell division site"/>
    <property type="evidence" value="ECO:0007669"/>
    <property type="project" value="TreeGrafter"/>
</dbReference>
<feature type="transmembrane region" description="Helical" evidence="16">
    <location>
        <begin position="24"/>
        <end position="50"/>
    </location>
</feature>
<protein>
    <recommendedName>
        <fullName evidence="12">Probable peptidoglycan glycosyltransferase FtsW</fullName>
        <ecNumber evidence="14">2.4.99.28</ecNumber>
    </recommendedName>
    <alternativeName>
        <fullName evidence="13">Cell division protein FtsW</fullName>
    </alternativeName>
    <alternativeName>
        <fullName evidence="10">Cell wall polymerase</fullName>
    </alternativeName>
    <alternativeName>
        <fullName evidence="9">Peptidoglycan polymerase</fullName>
    </alternativeName>
</protein>
<comment type="catalytic activity">
    <reaction evidence="15">
        <text>[GlcNAc-(1-&gt;4)-Mur2Ac(oyl-L-Ala-gamma-D-Glu-L-Lys-D-Ala-D-Ala)](n)-di-trans,octa-cis-undecaprenyl diphosphate + beta-D-GlcNAc-(1-&gt;4)-Mur2Ac(oyl-L-Ala-gamma-D-Glu-L-Lys-D-Ala-D-Ala)-di-trans,octa-cis-undecaprenyl diphosphate = [GlcNAc-(1-&gt;4)-Mur2Ac(oyl-L-Ala-gamma-D-Glu-L-Lys-D-Ala-D-Ala)](n+1)-di-trans,octa-cis-undecaprenyl diphosphate + di-trans,octa-cis-undecaprenyl diphosphate + H(+)</text>
        <dbReference type="Rhea" id="RHEA:23708"/>
        <dbReference type="Rhea" id="RHEA-COMP:9602"/>
        <dbReference type="Rhea" id="RHEA-COMP:9603"/>
        <dbReference type="ChEBI" id="CHEBI:15378"/>
        <dbReference type="ChEBI" id="CHEBI:58405"/>
        <dbReference type="ChEBI" id="CHEBI:60033"/>
        <dbReference type="ChEBI" id="CHEBI:78435"/>
        <dbReference type="EC" id="2.4.99.28"/>
    </reaction>
</comment>
<reference evidence="17" key="1">
    <citation type="submission" date="2020-10" db="EMBL/GenBank/DDBJ databases">
        <authorList>
            <person name="Gilroy R."/>
        </authorList>
    </citation>
    <scope>NUCLEOTIDE SEQUENCE</scope>
    <source>
        <strain evidence="17">11167</strain>
    </source>
</reference>
<accession>A0A9D9E9R2</accession>
<dbReference type="GO" id="GO:0009252">
    <property type="term" value="P:peptidoglycan biosynthetic process"/>
    <property type="evidence" value="ECO:0007669"/>
    <property type="project" value="UniProtKB-KW"/>
</dbReference>
<feature type="transmembrane region" description="Helical" evidence="16">
    <location>
        <begin position="291"/>
        <end position="310"/>
    </location>
</feature>
<keyword evidence="5" id="KW-0133">Cell shape</keyword>
<feature type="transmembrane region" description="Helical" evidence="16">
    <location>
        <begin position="131"/>
        <end position="149"/>
    </location>
</feature>
<dbReference type="GO" id="GO:0008955">
    <property type="term" value="F:peptidoglycan glycosyltransferase activity"/>
    <property type="evidence" value="ECO:0007669"/>
    <property type="project" value="UniProtKB-EC"/>
</dbReference>
<feature type="transmembrane region" description="Helical" evidence="16">
    <location>
        <begin position="205"/>
        <end position="222"/>
    </location>
</feature>
<name>A0A9D9E9R2_9SPIR</name>
<dbReference type="PANTHER" id="PTHR30474:SF2">
    <property type="entry name" value="PEPTIDOGLYCAN GLYCOSYLTRANSFERASE FTSW-RELATED"/>
    <property type="match status" value="1"/>
</dbReference>
<comment type="caution">
    <text evidence="17">The sequence shown here is derived from an EMBL/GenBank/DDBJ whole genome shotgun (WGS) entry which is preliminary data.</text>
</comment>
<dbReference type="GO" id="GO:0015648">
    <property type="term" value="F:lipid-linked peptidoglycan transporter activity"/>
    <property type="evidence" value="ECO:0007669"/>
    <property type="project" value="TreeGrafter"/>
</dbReference>
<evidence type="ECO:0000256" key="4">
    <source>
        <dbReference type="ARBA" id="ARBA00022692"/>
    </source>
</evidence>
<evidence type="ECO:0000256" key="7">
    <source>
        <dbReference type="ARBA" id="ARBA00022989"/>
    </source>
</evidence>
<dbReference type="AlphaFoldDB" id="A0A9D9E9R2"/>
<keyword evidence="3" id="KW-0808">Transferase</keyword>
<evidence type="ECO:0000256" key="10">
    <source>
        <dbReference type="ARBA" id="ARBA00033270"/>
    </source>
</evidence>
<keyword evidence="4 16" id="KW-0812">Transmembrane</keyword>
<comment type="similarity">
    <text evidence="11">Belongs to the SEDS family. FtsW subfamily.</text>
</comment>
<evidence type="ECO:0000256" key="15">
    <source>
        <dbReference type="ARBA" id="ARBA00049902"/>
    </source>
</evidence>
<evidence type="ECO:0000256" key="14">
    <source>
        <dbReference type="ARBA" id="ARBA00044770"/>
    </source>
</evidence>
<dbReference type="GO" id="GO:0051301">
    <property type="term" value="P:cell division"/>
    <property type="evidence" value="ECO:0007669"/>
    <property type="project" value="InterPro"/>
</dbReference>
<dbReference type="EC" id="2.4.99.28" evidence="14"/>
<dbReference type="GO" id="GO:0005886">
    <property type="term" value="C:plasma membrane"/>
    <property type="evidence" value="ECO:0007669"/>
    <property type="project" value="TreeGrafter"/>
</dbReference>
<evidence type="ECO:0000313" key="17">
    <source>
        <dbReference type="EMBL" id="MBO8443287.1"/>
    </source>
</evidence>